<evidence type="ECO:0000256" key="6">
    <source>
        <dbReference type="SAM" id="Coils"/>
    </source>
</evidence>
<dbReference type="InterPro" id="IPR011598">
    <property type="entry name" value="bHLH_dom"/>
</dbReference>
<accession>A0A8H7V138</accession>
<dbReference type="OrthoDB" id="5778525at2759"/>
<dbReference type="GO" id="GO:0046983">
    <property type="term" value="F:protein dimerization activity"/>
    <property type="evidence" value="ECO:0007669"/>
    <property type="project" value="InterPro"/>
</dbReference>
<dbReference type="InterPro" id="IPR036638">
    <property type="entry name" value="HLH_DNA-bd_sf"/>
</dbReference>
<feature type="coiled-coil region" evidence="6">
    <location>
        <begin position="185"/>
        <end position="255"/>
    </location>
</feature>
<dbReference type="InterPro" id="IPR052207">
    <property type="entry name" value="Max-like/E-box_TFs"/>
</dbReference>
<dbReference type="SUPFAM" id="SSF47459">
    <property type="entry name" value="HLH, helix-loop-helix DNA-binding domain"/>
    <property type="match status" value="1"/>
</dbReference>
<protein>
    <recommendedName>
        <fullName evidence="8">BHLH domain-containing protein</fullName>
    </recommendedName>
</protein>
<evidence type="ECO:0000256" key="5">
    <source>
        <dbReference type="ARBA" id="ARBA00023242"/>
    </source>
</evidence>
<dbReference type="GO" id="GO:0005634">
    <property type="term" value="C:nucleus"/>
    <property type="evidence" value="ECO:0007669"/>
    <property type="project" value="UniProtKB-SubCell"/>
</dbReference>
<dbReference type="GO" id="GO:0000978">
    <property type="term" value="F:RNA polymerase II cis-regulatory region sequence-specific DNA binding"/>
    <property type="evidence" value="ECO:0007669"/>
    <property type="project" value="TreeGrafter"/>
</dbReference>
<evidence type="ECO:0000256" key="4">
    <source>
        <dbReference type="ARBA" id="ARBA00023163"/>
    </source>
</evidence>
<dbReference type="EMBL" id="JAEPRC010000281">
    <property type="protein sequence ID" value="KAG2201577.1"/>
    <property type="molecule type" value="Genomic_DNA"/>
</dbReference>
<comment type="subcellular location">
    <subcellularLocation>
        <location evidence="1">Nucleus</location>
    </subcellularLocation>
</comment>
<reference evidence="9" key="1">
    <citation type="submission" date="2020-12" db="EMBL/GenBank/DDBJ databases">
        <title>Metabolic potential, ecology and presence of endohyphal bacteria is reflected in genomic diversity of Mucoromycotina.</title>
        <authorList>
            <person name="Muszewska A."/>
            <person name="Okrasinska A."/>
            <person name="Steczkiewicz K."/>
            <person name="Drgas O."/>
            <person name="Orlowska M."/>
            <person name="Perlinska-Lenart U."/>
            <person name="Aleksandrzak-Piekarczyk T."/>
            <person name="Szatraj K."/>
            <person name="Zielenkiewicz U."/>
            <person name="Pilsyk S."/>
            <person name="Malc E."/>
            <person name="Mieczkowski P."/>
            <person name="Kruszewska J.S."/>
            <person name="Biernat P."/>
            <person name="Pawlowska J."/>
        </authorList>
    </citation>
    <scope>NUCLEOTIDE SEQUENCE</scope>
    <source>
        <strain evidence="9">CBS 226.32</strain>
    </source>
</reference>
<keyword evidence="2" id="KW-0805">Transcription regulation</keyword>
<dbReference type="Proteomes" id="UP000650833">
    <property type="component" value="Unassembled WGS sequence"/>
</dbReference>
<dbReference type="SMART" id="SM00353">
    <property type="entry name" value="HLH"/>
    <property type="match status" value="1"/>
</dbReference>
<evidence type="ECO:0000256" key="7">
    <source>
        <dbReference type="SAM" id="MobiDB-lite"/>
    </source>
</evidence>
<dbReference type="CDD" id="cd11404">
    <property type="entry name" value="bHLHzip_Mlx_like"/>
    <property type="match status" value="1"/>
</dbReference>
<dbReference type="Gene3D" id="4.10.280.10">
    <property type="entry name" value="Helix-loop-helix DNA-binding domain"/>
    <property type="match status" value="1"/>
</dbReference>
<comment type="caution">
    <text evidence="9">The sequence shown here is derived from an EMBL/GenBank/DDBJ whole genome shotgun (WGS) entry which is preliminary data.</text>
</comment>
<dbReference type="PANTHER" id="PTHR15741:SF27">
    <property type="entry name" value="TRANSCRIPTION FACTOR AP-4"/>
    <property type="match status" value="1"/>
</dbReference>
<evidence type="ECO:0000313" key="9">
    <source>
        <dbReference type="EMBL" id="KAG2201577.1"/>
    </source>
</evidence>
<dbReference type="AlphaFoldDB" id="A0A8H7V138"/>
<feature type="compositionally biased region" description="Low complexity" evidence="7">
    <location>
        <begin position="9"/>
        <end position="21"/>
    </location>
</feature>
<keyword evidence="6" id="KW-0175">Coiled coil</keyword>
<keyword evidence="10" id="KW-1185">Reference proteome</keyword>
<keyword evidence="4" id="KW-0804">Transcription</keyword>
<evidence type="ECO:0000259" key="8">
    <source>
        <dbReference type="PROSITE" id="PS50888"/>
    </source>
</evidence>
<organism evidence="9 10">
    <name type="scientific">Mucor plumbeus</name>
    <dbReference type="NCBI Taxonomy" id="97098"/>
    <lineage>
        <taxon>Eukaryota</taxon>
        <taxon>Fungi</taxon>
        <taxon>Fungi incertae sedis</taxon>
        <taxon>Mucoromycota</taxon>
        <taxon>Mucoromycotina</taxon>
        <taxon>Mucoromycetes</taxon>
        <taxon>Mucorales</taxon>
        <taxon>Mucorineae</taxon>
        <taxon>Mucoraceae</taxon>
        <taxon>Mucor</taxon>
    </lineage>
</organism>
<keyword evidence="3" id="KW-0238">DNA-binding</keyword>
<feature type="domain" description="BHLH" evidence="8">
    <location>
        <begin position="137"/>
        <end position="188"/>
    </location>
</feature>
<dbReference type="PROSITE" id="PS50888">
    <property type="entry name" value="BHLH"/>
    <property type="match status" value="1"/>
</dbReference>
<evidence type="ECO:0000256" key="1">
    <source>
        <dbReference type="ARBA" id="ARBA00004123"/>
    </source>
</evidence>
<dbReference type="GO" id="GO:0000981">
    <property type="term" value="F:DNA-binding transcription factor activity, RNA polymerase II-specific"/>
    <property type="evidence" value="ECO:0007669"/>
    <property type="project" value="TreeGrafter"/>
</dbReference>
<keyword evidence="5" id="KW-0539">Nucleus</keyword>
<evidence type="ECO:0000256" key="2">
    <source>
        <dbReference type="ARBA" id="ARBA00023015"/>
    </source>
</evidence>
<dbReference type="Pfam" id="PF00010">
    <property type="entry name" value="HLH"/>
    <property type="match status" value="1"/>
</dbReference>
<proteinExistence type="predicted"/>
<dbReference type="PANTHER" id="PTHR15741">
    <property type="entry name" value="BASIC HELIX-LOOP-HELIX ZIP TRANSCRIPTION FACTOR"/>
    <property type="match status" value="1"/>
</dbReference>
<name>A0A8H7V138_9FUNG</name>
<evidence type="ECO:0000313" key="10">
    <source>
        <dbReference type="Proteomes" id="UP000650833"/>
    </source>
</evidence>
<evidence type="ECO:0000256" key="3">
    <source>
        <dbReference type="ARBA" id="ARBA00023125"/>
    </source>
</evidence>
<feature type="region of interest" description="Disordered" evidence="7">
    <location>
        <begin position="255"/>
        <end position="279"/>
    </location>
</feature>
<sequence>MEYDPSHKTSSVTSTSSSTSSIWDPLPSLYTGRADSVSSAYEFDDLQEPAETFNDNNFHSIVLNNENEQQQKSFNEFLNNFLEENQIKKEVIGHHEVPSSNNLCHGNKAKRPYQEIADEEDEEEINKKNRELLSDDQKRANHIASEQKRRNTIRGGFKELTEIIPTLKNINNSKSTILFKSVDYIKQLDKRNKSLKDRLAQLQQRVQQKTLKKHSNLPPSAIAALIAHKNQQKQLELLQEQLRVQQALLTKHNIQPHQTLYPTHHKSSSKGGDYHSISIPAMIDTPSTSTTTSPTLQHASLPSSSFSSTVHNSNSISFPTPAAMVMPSDEWQQHSAPSFIIPADENYNQNHSGFRERLLSSGKLNHLRKISM</sequence>
<gene>
    <name evidence="9" type="ORF">INT46_010689</name>
</gene>
<feature type="region of interest" description="Disordered" evidence="7">
    <location>
        <begin position="1"/>
        <end position="25"/>
    </location>
</feature>